<keyword evidence="5" id="KW-0274">FAD</keyword>
<keyword evidence="4 9" id="KW-0732">Signal</keyword>
<dbReference type="Pfam" id="PF07156">
    <property type="entry name" value="Prenylcys_lyase"/>
    <property type="match status" value="1"/>
</dbReference>
<dbReference type="Proteomes" id="UP000799750">
    <property type="component" value="Unassembled WGS sequence"/>
</dbReference>
<dbReference type="InterPro" id="IPR010795">
    <property type="entry name" value="Prenylcys_lyase"/>
</dbReference>
<evidence type="ECO:0000256" key="9">
    <source>
        <dbReference type="SAM" id="SignalP"/>
    </source>
</evidence>
<keyword evidence="6" id="KW-0560">Oxidoreductase</keyword>
<evidence type="ECO:0000256" key="1">
    <source>
        <dbReference type="ARBA" id="ARBA00001974"/>
    </source>
</evidence>
<evidence type="ECO:0000256" key="2">
    <source>
        <dbReference type="ARBA" id="ARBA00009967"/>
    </source>
</evidence>
<organism evidence="11 12">
    <name type="scientific">Lophium mytilinum</name>
    <dbReference type="NCBI Taxonomy" id="390894"/>
    <lineage>
        <taxon>Eukaryota</taxon>
        <taxon>Fungi</taxon>
        <taxon>Dikarya</taxon>
        <taxon>Ascomycota</taxon>
        <taxon>Pezizomycotina</taxon>
        <taxon>Dothideomycetes</taxon>
        <taxon>Pleosporomycetidae</taxon>
        <taxon>Mytilinidiales</taxon>
        <taxon>Mytilinidiaceae</taxon>
        <taxon>Lophium</taxon>
    </lineage>
</organism>
<dbReference type="SUPFAM" id="SSF51905">
    <property type="entry name" value="FAD/NAD(P)-binding domain"/>
    <property type="match status" value="1"/>
</dbReference>
<protein>
    <submittedName>
        <fullName evidence="11">Prenylcysteine oxidase</fullName>
    </submittedName>
</protein>
<evidence type="ECO:0000313" key="12">
    <source>
        <dbReference type="Proteomes" id="UP000799750"/>
    </source>
</evidence>
<sequence>MSLLRTTLLTLACGLPFSNSLHNHNEASQKLEGLRTASKKVAIIGAGAGGASAAYHLRQNALERDLDVDITVFERSAYVGGRSTTVYAWDAPNVPIELGASIFVSVNSILVDAVNKFNLSIDNEDSLRTENSPELGIWNGDEFVLQTPAHNGWWDIAKLLWRYGLAPIKTNRLMKSTVGKFLKMYEEPQFPFASLTDVVYDIGLAPVTASTGEQYLKENGIGDKFANEIIQASTRVNYAQNLPLIHGLEAMVCMATDGAMAVEGGNWQIFDNMVQASKADVRLNTTVQTISKQSDGTYILDSASASSEELSNNGEAFDDIILATPYQFSNIKFSPEPKHTPDAIPYVRLHVTLFASPFTLSPKAFNLEPSAVVPTFILTTLPPDESVGTDPNGVGKPGFFSISNVAESWNPTTGAPEYIYKIFSPARINSTFLSHILGTAPPDQGVEDLGQEFVSWIYRKEWNSYPYEYPRVTFEEIKLDEGLWYTSGIESFISTMETSALMGKNVARLVVDAWAKAEANGEKIVEGKPMPKPKGGPAKIQAILEASKEREREKEEAEEGQDL</sequence>
<feature type="chain" id="PRO_5025636464" evidence="9">
    <location>
        <begin position="21"/>
        <end position="563"/>
    </location>
</feature>
<dbReference type="InterPro" id="IPR017046">
    <property type="entry name" value="Prenylcysteine_Oxase1"/>
</dbReference>
<feature type="region of interest" description="Disordered" evidence="8">
    <location>
        <begin position="523"/>
        <end position="563"/>
    </location>
</feature>
<name>A0A6A6R9A1_9PEZI</name>
<evidence type="ECO:0000256" key="3">
    <source>
        <dbReference type="ARBA" id="ARBA00022630"/>
    </source>
</evidence>
<evidence type="ECO:0000256" key="4">
    <source>
        <dbReference type="ARBA" id="ARBA00022729"/>
    </source>
</evidence>
<evidence type="ECO:0000313" key="11">
    <source>
        <dbReference type="EMBL" id="KAF2501395.1"/>
    </source>
</evidence>
<evidence type="ECO:0000256" key="5">
    <source>
        <dbReference type="ARBA" id="ARBA00022827"/>
    </source>
</evidence>
<keyword evidence="3" id="KW-0285">Flavoprotein</keyword>
<dbReference type="Pfam" id="PF13450">
    <property type="entry name" value="NAD_binding_8"/>
    <property type="match status" value="1"/>
</dbReference>
<accession>A0A6A6R9A1</accession>
<dbReference type="InterPro" id="IPR036188">
    <property type="entry name" value="FAD/NAD-bd_sf"/>
</dbReference>
<dbReference type="EMBL" id="MU004182">
    <property type="protein sequence ID" value="KAF2501395.1"/>
    <property type="molecule type" value="Genomic_DNA"/>
</dbReference>
<comment type="cofactor">
    <cofactor evidence="1">
        <name>FAD</name>
        <dbReference type="ChEBI" id="CHEBI:57692"/>
    </cofactor>
</comment>
<keyword evidence="12" id="KW-1185">Reference proteome</keyword>
<feature type="compositionally biased region" description="Basic and acidic residues" evidence="8">
    <location>
        <begin position="546"/>
        <end position="555"/>
    </location>
</feature>
<dbReference type="AlphaFoldDB" id="A0A6A6R9A1"/>
<feature type="domain" description="Prenylcysteine lyase" evidence="10">
    <location>
        <begin position="152"/>
        <end position="518"/>
    </location>
</feature>
<dbReference type="GO" id="GO:0030327">
    <property type="term" value="P:prenylated protein catabolic process"/>
    <property type="evidence" value="ECO:0007669"/>
    <property type="project" value="TreeGrafter"/>
</dbReference>
<dbReference type="GO" id="GO:0030328">
    <property type="term" value="P:prenylcysteine catabolic process"/>
    <property type="evidence" value="ECO:0007669"/>
    <property type="project" value="InterPro"/>
</dbReference>
<dbReference type="PIRSF" id="PIRSF036292">
    <property type="entry name" value="Prenylcysteine_oxidase"/>
    <property type="match status" value="1"/>
</dbReference>
<keyword evidence="7" id="KW-0325">Glycoprotein</keyword>
<reference evidence="11" key="1">
    <citation type="journal article" date="2020" name="Stud. Mycol.">
        <title>101 Dothideomycetes genomes: a test case for predicting lifestyles and emergence of pathogens.</title>
        <authorList>
            <person name="Haridas S."/>
            <person name="Albert R."/>
            <person name="Binder M."/>
            <person name="Bloem J."/>
            <person name="Labutti K."/>
            <person name="Salamov A."/>
            <person name="Andreopoulos B."/>
            <person name="Baker S."/>
            <person name="Barry K."/>
            <person name="Bills G."/>
            <person name="Bluhm B."/>
            <person name="Cannon C."/>
            <person name="Castanera R."/>
            <person name="Culley D."/>
            <person name="Daum C."/>
            <person name="Ezra D."/>
            <person name="Gonzalez J."/>
            <person name="Henrissat B."/>
            <person name="Kuo A."/>
            <person name="Liang C."/>
            <person name="Lipzen A."/>
            <person name="Lutzoni F."/>
            <person name="Magnuson J."/>
            <person name="Mondo S."/>
            <person name="Nolan M."/>
            <person name="Ohm R."/>
            <person name="Pangilinan J."/>
            <person name="Park H.-J."/>
            <person name="Ramirez L."/>
            <person name="Alfaro M."/>
            <person name="Sun H."/>
            <person name="Tritt A."/>
            <person name="Yoshinaga Y."/>
            <person name="Zwiers L.-H."/>
            <person name="Turgeon B."/>
            <person name="Goodwin S."/>
            <person name="Spatafora J."/>
            <person name="Crous P."/>
            <person name="Grigoriev I."/>
        </authorList>
    </citation>
    <scope>NUCLEOTIDE SEQUENCE</scope>
    <source>
        <strain evidence="11">CBS 269.34</strain>
    </source>
</reference>
<evidence type="ECO:0000256" key="8">
    <source>
        <dbReference type="SAM" id="MobiDB-lite"/>
    </source>
</evidence>
<comment type="similarity">
    <text evidence="2">Belongs to the prenylcysteine oxidase family.</text>
</comment>
<proteinExistence type="inferred from homology"/>
<dbReference type="Gene3D" id="3.50.50.60">
    <property type="entry name" value="FAD/NAD(P)-binding domain"/>
    <property type="match status" value="1"/>
</dbReference>
<dbReference type="PANTHER" id="PTHR15944">
    <property type="entry name" value="FARNESYLCYSTEINE LYASE"/>
    <property type="match status" value="1"/>
</dbReference>
<evidence type="ECO:0000256" key="7">
    <source>
        <dbReference type="ARBA" id="ARBA00023180"/>
    </source>
</evidence>
<feature type="signal peptide" evidence="9">
    <location>
        <begin position="1"/>
        <end position="20"/>
    </location>
</feature>
<evidence type="ECO:0000259" key="10">
    <source>
        <dbReference type="Pfam" id="PF07156"/>
    </source>
</evidence>
<dbReference type="PANTHER" id="PTHR15944:SF0">
    <property type="entry name" value="PRENYLCYSTEINE LYASE DOMAIN-CONTAINING PROTEIN"/>
    <property type="match status" value="1"/>
</dbReference>
<dbReference type="GO" id="GO:0001735">
    <property type="term" value="F:prenylcysteine oxidase activity"/>
    <property type="evidence" value="ECO:0007669"/>
    <property type="project" value="InterPro"/>
</dbReference>
<gene>
    <name evidence="11" type="ORF">BU16DRAFT_522368</name>
</gene>
<dbReference type="OrthoDB" id="437369at2759"/>
<evidence type="ECO:0000256" key="6">
    <source>
        <dbReference type="ARBA" id="ARBA00023002"/>
    </source>
</evidence>